<dbReference type="PANTHER" id="PTHR36116:SF1">
    <property type="entry name" value="UPF0060 MEMBRANE PROTEIN YNFA"/>
    <property type="match status" value="1"/>
</dbReference>
<accession>A0A0F0L402</accession>
<comment type="caution">
    <text evidence="6">The sequence shown here is derived from an EMBL/GenBank/DDBJ whole genome shotgun (WGS) entry which is preliminary data.</text>
</comment>
<name>A0A0F0L402_9MICO</name>
<dbReference type="Pfam" id="PF02694">
    <property type="entry name" value="UPF0060"/>
    <property type="match status" value="1"/>
</dbReference>
<evidence type="ECO:0000256" key="3">
    <source>
        <dbReference type="ARBA" id="ARBA00022989"/>
    </source>
</evidence>
<organism evidence="6 7">
    <name type="scientific">Microbacterium oxydans</name>
    <dbReference type="NCBI Taxonomy" id="82380"/>
    <lineage>
        <taxon>Bacteria</taxon>
        <taxon>Bacillati</taxon>
        <taxon>Actinomycetota</taxon>
        <taxon>Actinomycetes</taxon>
        <taxon>Micrococcales</taxon>
        <taxon>Microbacteriaceae</taxon>
        <taxon>Microbacterium</taxon>
    </lineage>
</organism>
<dbReference type="PANTHER" id="PTHR36116">
    <property type="entry name" value="UPF0060 MEMBRANE PROTEIN YNFA"/>
    <property type="match status" value="1"/>
</dbReference>
<feature type="transmembrane region" description="Helical" evidence="5">
    <location>
        <begin position="34"/>
        <end position="53"/>
    </location>
</feature>
<feature type="transmembrane region" description="Helical" evidence="5">
    <location>
        <begin position="6"/>
        <end position="25"/>
    </location>
</feature>
<dbReference type="NCBIfam" id="NF002586">
    <property type="entry name" value="PRK02237.1"/>
    <property type="match status" value="1"/>
</dbReference>
<evidence type="ECO:0000313" key="6">
    <source>
        <dbReference type="EMBL" id="KJL27878.1"/>
    </source>
</evidence>
<feature type="transmembrane region" description="Helical" evidence="5">
    <location>
        <begin position="59"/>
        <end position="81"/>
    </location>
</feature>
<dbReference type="SUPFAM" id="SSF103481">
    <property type="entry name" value="Multidrug resistance efflux transporter EmrE"/>
    <property type="match status" value="1"/>
</dbReference>
<keyword evidence="4 5" id="KW-0472">Membrane</keyword>
<keyword evidence="2 5" id="KW-0812">Transmembrane</keyword>
<protein>
    <submittedName>
        <fullName evidence="6">Uncharacterized protein</fullName>
    </submittedName>
</protein>
<keyword evidence="1 5" id="KW-1003">Cell membrane</keyword>
<dbReference type="GO" id="GO:0005886">
    <property type="term" value="C:plasma membrane"/>
    <property type="evidence" value="ECO:0007669"/>
    <property type="project" value="UniProtKB-SubCell"/>
</dbReference>
<evidence type="ECO:0000256" key="5">
    <source>
        <dbReference type="HAMAP-Rule" id="MF_00010"/>
    </source>
</evidence>
<dbReference type="InterPro" id="IPR037185">
    <property type="entry name" value="EmrE-like"/>
</dbReference>
<keyword evidence="3 5" id="KW-1133">Transmembrane helix</keyword>
<comment type="subcellular location">
    <subcellularLocation>
        <location evidence="5">Cell membrane</location>
        <topology evidence="5">Multi-pass membrane protein</topology>
    </subcellularLocation>
</comment>
<evidence type="ECO:0000256" key="1">
    <source>
        <dbReference type="ARBA" id="ARBA00022475"/>
    </source>
</evidence>
<dbReference type="RefSeq" id="WP_045280226.1">
    <property type="nucleotide sequence ID" value="NZ_CAKKLT010000004.1"/>
</dbReference>
<evidence type="ECO:0000256" key="2">
    <source>
        <dbReference type="ARBA" id="ARBA00022692"/>
    </source>
</evidence>
<evidence type="ECO:0000256" key="4">
    <source>
        <dbReference type="ARBA" id="ARBA00023136"/>
    </source>
</evidence>
<reference evidence="6 7" key="1">
    <citation type="submission" date="2015-02" db="EMBL/GenBank/DDBJ databases">
        <title>Draft genome sequences of ten Microbacterium spp. with emphasis on heavy metal contaminated environments.</title>
        <authorList>
            <person name="Corretto E."/>
        </authorList>
    </citation>
    <scope>NUCLEOTIDE SEQUENCE [LARGE SCALE GENOMIC DNA]</scope>
    <source>
        <strain evidence="6 7">BEL4b</strain>
    </source>
</reference>
<sequence>MTVARIVILFVLAAVAEIGGAWLIWQAVKENRGWTFAVLGVMALGAYGFIAALQPDANFGRVLASYGGIFIAGSLAWGIIVDGFKPTVWDWIGSSIALIGAAIIILAPTASNAASDTAS</sequence>
<dbReference type="PATRIC" id="fig|82380.11.peg.2974"/>
<dbReference type="Proteomes" id="UP000033640">
    <property type="component" value="Unassembled WGS sequence"/>
</dbReference>
<proteinExistence type="inferred from homology"/>
<dbReference type="EMBL" id="JYIW01000026">
    <property type="protein sequence ID" value="KJL27878.1"/>
    <property type="molecule type" value="Genomic_DNA"/>
</dbReference>
<dbReference type="AlphaFoldDB" id="A0A0F0L402"/>
<dbReference type="OrthoDB" id="123240at2"/>
<feature type="transmembrane region" description="Helical" evidence="5">
    <location>
        <begin position="88"/>
        <end position="107"/>
    </location>
</feature>
<dbReference type="InterPro" id="IPR003844">
    <property type="entry name" value="UPF0060"/>
</dbReference>
<evidence type="ECO:0000313" key="7">
    <source>
        <dbReference type="Proteomes" id="UP000033640"/>
    </source>
</evidence>
<comment type="similarity">
    <text evidence="5">Belongs to the UPF0060 family.</text>
</comment>
<gene>
    <name evidence="6" type="ORF">RS83_02938</name>
</gene>
<dbReference type="HAMAP" id="MF_00010">
    <property type="entry name" value="UPF0060"/>
    <property type="match status" value="1"/>
</dbReference>